<evidence type="ECO:0000313" key="2">
    <source>
        <dbReference type="EMBL" id="MFL0247105.1"/>
    </source>
</evidence>
<keyword evidence="3" id="KW-1185">Reference proteome</keyword>
<dbReference type="RefSeq" id="WP_406769550.1">
    <property type="nucleotide sequence ID" value="NZ_JBJHZZ010000004.1"/>
</dbReference>
<dbReference type="Proteomes" id="UP001623591">
    <property type="component" value="Unassembled WGS sequence"/>
</dbReference>
<feature type="transmembrane region" description="Helical" evidence="1">
    <location>
        <begin position="80"/>
        <end position="100"/>
    </location>
</feature>
<name>A0ABW8T405_9CLOT</name>
<dbReference type="EMBL" id="JBJHZZ010000004">
    <property type="protein sequence ID" value="MFL0247105.1"/>
    <property type="molecule type" value="Genomic_DNA"/>
</dbReference>
<reference evidence="2 3" key="1">
    <citation type="submission" date="2024-11" db="EMBL/GenBank/DDBJ databases">
        <authorList>
            <person name="Heng Y.C."/>
            <person name="Lim A.C.H."/>
            <person name="Lee J.K.Y."/>
            <person name="Kittelmann S."/>
        </authorList>
    </citation>
    <scope>NUCLEOTIDE SEQUENCE [LARGE SCALE GENOMIC DNA]</scope>
    <source>
        <strain evidence="2 3">WILCCON 0185</strain>
    </source>
</reference>
<keyword evidence="1" id="KW-1133">Transmembrane helix</keyword>
<organism evidence="2 3">
    <name type="scientific">Candidatus Clostridium stratigraminis</name>
    <dbReference type="NCBI Taxonomy" id="3381661"/>
    <lineage>
        <taxon>Bacteria</taxon>
        <taxon>Bacillati</taxon>
        <taxon>Bacillota</taxon>
        <taxon>Clostridia</taxon>
        <taxon>Eubacteriales</taxon>
        <taxon>Clostridiaceae</taxon>
        <taxon>Clostridium</taxon>
    </lineage>
</organism>
<accession>A0ABW8T405</accession>
<comment type="caution">
    <text evidence="2">The sequence shown here is derived from an EMBL/GenBank/DDBJ whole genome shotgun (WGS) entry which is preliminary data.</text>
</comment>
<proteinExistence type="predicted"/>
<feature type="transmembrane region" description="Helical" evidence="1">
    <location>
        <begin position="38"/>
        <end position="60"/>
    </location>
</feature>
<keyword evidence="1" id="KW-0472">Membrane</keyword>
<sequence length="122" mass="13707">MFTTISYVLSIFLTTAAMVLLVKKFIIGFNDRYTGAIILLVITLAVISIFCSAIGGFGAIKLDLMFLSSNEIALIKNQNIIAFVIGYAVLSFNYIILKIIERKSKKEKPKEEKHWDLEKLKG</sequence>
<keyword evidence="1" id="KW-0812">Transmembrane</keyword>
<gene>
    <name evidence="2" type="ORF">ACJDUG_08980</name>
</gene>
<evidence type="ECO:0000313" key="3">
    <source>
        <dbReference type="Proteomes" id="UP001623591"/>
    </source>
</evidence>
<feature type="transmembrane region" description="Helical" evidence="1">
    <location>
        <begin position="6"/>
        <end position="26"/>
    </location>
</feature>
<evidence type="ECO:0000256" key="1">
    <source>
        <dbReference type="SAM" id="Phobius"/>
    </source>
</evidence>
<protein>
    <submittedName>
        <fullName evidence="2">Uncharacterized protein</fullName>
    </submittedName>
</protein>